<dbReference type="GO" id="GO:0003871">
    <property type="term" value="F:5-methyltetrahydropteroyltriglutamate-homocysteine S-methyltransferase activity"/>
    <property type="evidence" value="ECO:0007669"/>
    <property type="project" value="InterPro"/>
</dbReference>
<sequence>MSDTDRPGPPTGVATGVGSMPGRDPRSAAEVVAGEVELVALPELPDRGIGSDIIGRCAALLVGIPMDTSASGYRLANGTSMMARRARDMLAADLDAFEEIWETRGLKGDRPWVKVQVCGPFTLAASVEMANGHKALHDRGAWTDLVGSIAEGAANHAAELRRRLGADVIVQIDEPLIDRVIEGSITPLSRLDVIDPVPAATVAEHLDTLVDVVGGPVILHHCGRRFPWQVAAQTRLWGVSLDIDSIGVRRGSTADLDGFGELIDRGTVVALGAVPSTRPTPERHVEHVVDAVTALVDTIGISHDVFTEQMIITPTCGLAGADTDWARAALTMATAVAEALPQQ</sequence>
<evidence type="ECO:0000313" key="3">
    <source>
        <dbReference type="EMBL" id="WUM21285.1"/>
    </source>
</evidence>
<name>A0AAU4K5C4_9NOCA</name>
<accession>A0AAU4K5C4</accession>
<dbReference type="InterPro" id="IPR002629">
    <property type="entry name" value="Met_Synth_C/arc"/>
</dbReference>
<evidence type="ECO:0000313" key="4">
    <source>
        <dbReference type="Proteomes" id="UP001432128"/>
    </source>
</evidence>
<dbReference type="KEGG" id="whr:OG579_05670"/>
<dbReference type="Gene3D" id="3.20.20.210">
    <property type="match status" value="1"/>
</dbReference>
<dbReference type="Pfam" id="PF01717">
    <property type="entry name" value="Meth_synt_2"/>
    <property type="match status" value="1"/>
</dbReference>
<dbReference type="GO" id="GO:0009086">
    <property type="term" value="P:methionine biosynthetic process"/>
    <property type="evidence" value="ECO:0007669"/>
    <property type="project" value="InterPro"/>
</dbReference>
<feature type="region of interest" description="Disordered" evidence="1">
    <location>
        <begin position="1"/>
        <end position="25"/>
    </location>
</feature>
<organism evidence="3 4">
    <name type="scientific">Williamsia herbipolensis</name>
    <dbReference type="NCBI Taxonomy" id="1603258"/>
    <lineage>
        <taxon>Bacteria</taxon>
        <taxon>Bacillati</taxon>
        <taxon>Actinomycetota</taxon>
        <taxon>Actinomycetes</taxon>
        <taxon>Mycobacteriales</taxon>
        <taxon>Nocardiaceae</taxon>
        <taxon>Williamsia</taxon>
    </lineage>
</organism>
<dbReference type="EMBL" id="CP108021">
    <property type="protein sequence ID" value="WUM21285.1"/>
    <property type="molecule type" value="Genomic_DNA"/>
</dbReference>
<feature type="domain" description="Cobalamin-independent methionine synthase MetE C-terminal/archaeal" evidence="2">
    <location>
        <begin position="15"/>
        <end position="338"/>
    </location>
</feature>
<protein>
    <submittedName>
        <fullName evidence="3">Vitamin-B12 independent methionine synthase</fullName>
    </submittedName>
</protein>
<dbReference type="AlphaFoldDB" id="A0AAU4K5C4"/>
<gene>
    <name evidence="3" type="ORF">OG579_05670</name>
</gene>
<dbReference type="SUPFAM" id="SSF51726">
    <property type="entry name" value="UROD/MetE-like"/>
    <property type="match status" value="1"/>
</dbReference>
<dbReference type="RefSeq" id="WP_328858393.1">
    <property type="nucleotide sequence ID" value="NZ_CP108021.1"/>
</dbReference>
<evidence type="ECO:0000259" key="2">
    <source>
        <dbReference type="Pfam" id="PF01717"/>
    </source>
</evidence>
<dbReference type="GO" id="GO:0008270">
    <property type="term" value="F:zinc ion binding"/>
    <property type="evidence" value="ECO:0007669"/>
    <property type="project" value="InterPro"/>
</dbReference>
<dbReference type="Proteomes" id="UP001432128">
    <property type="component" value="Chromosome"/>
</dbReference>
<evidence type="ECO:0000256" key="1">
    <source>
        <dbReference type="SAM" id="MobiDB-lite"/>
    </source>
</evidence>
<keyword evidence="4" id="KW-1185">Reference proteome</keyword>
<dbReference type="InterPro" id="IPR038071">
    <property type="entry name" value="UROD/MetE-like_sf"/>
</dbReference>
<proteinExistence type="predicted"/>
<reference evidence="3 4" key="1">
    <citation type="submission" date="2022-10" db="EMBL/GenBank/DDBJ databases">
        <title>The complete genomes of actinobacterial strains from the NBC collection.</title>
        <authorList>
            <person name="Joergensen T.S."/>
            <person name="Alvarez Arevalo M."/>
            <person name="Sterndorff E.B."/>
            <person name="Faurdal D."/>
            <person name="Vuksanovic O."/>
            <person name="Mourched A.-S."/>
            <person name="Charusanti P."/>
            <person name="Shaw S."/>
            <person name="Blin K."/>
            <person name="Weber T."/>
        </authorList>
    </citation>
    <scope>NUCLEOTIDE SEQUENCE [LARGE SCALE GENOMIC DNA]</scope>
    <source>
        <strain evidence="3 4">NBC_00319</strain>
    </source>
</reference>